<keyword evidence="4 5" id="KW-0732">Signal</keyword>
<evidence type="ECO:0000256" key="2">
    <source>
        <dbReference type="ARBA" id="ARBA00008520"/>
    </source>
</evidence>
<comment type="similarity">
    <text evidence="2">Belongs to the bacterial solute-binding protein 1 family.</text>
</comment>
<evidence type="ECO:0000256" key="4">
    <source>
        <dbReference type="ARBA" id="ARBA00022729"/>
    </source>
</evidence>
<dbReference type="Gene3D" id="3.40.190.10">
    <property type="entry name" value="Periplasmic binding protein-like II"/>
    <property type="match status" value="2"/>
</dbReference>
<protein>
    <submittedName>
        <fullName evidence="6">Extracellular solute-binding protein</fullName>
    </submittedName>
</protein>
<dbReference type="EMBL" id="CP123384">
    <property type="protein sequence ID" value="XCC92619.1"/>
    <property type="molecule type" value="Genomic_DNA"/>
</dbReference>
<evidence type="ECO:0000256" key="3">
    <source>
        <dbReference type="ARBA" id="ARBA00022448"/>
    </source>
</evidence>
<name>A0AAU8ADT2_9RHOB</name>
<dbReference type="PANTHER" id="PTHR43649">
    <property type="entry name" value="ARABINOSE-BINDING PROTEIN-RELATED"/>
    <property type="match status" value="1"/>
</dbReference>
<dbReference type="RefSeq" id="WP_353471447.1">
    <property type="nucleotide sequence ID" value="NZ_CP123384.1"/>
</dbReference>
<reference evidence="6" key="1">
    <citation type="submission" date="2023-02" db="EMBL/GenBank/DDBJ databases">
        <title>Description and genomic characterization of Salipiger bruguierae sp. nov., isolated from the sediment of mangrove plant Bruguiera sexangula.</title>
        <authorList>
            <person name="Long M."/>
        </authorList>
    </citation>
    <scope>NUCLEOTIDE SEQUENCE</scope>
    <source>
        <strain evidence="6">H15</strain>
    </source>
</reference>
<organism evidence="6">
    <name type="scientific">Alloyangia sp. H15</name>
    <dbReference type="NCBI Taxonomy" id="3029062"/>
    <lineage>
        <taxon>Bacteria</taxon>
        <taxon>Pseudomonadati</taxon>
        <taxon>Pseudomonadota</taxon>
        <taxon>Alphaproteobacteria</taxon>
        <taxon>Rhodobacterales</taxon>
        <taxon>Roseobacteraceae</taxon>
        <taxon>Alloyangia</taxon>
    </lineage>
</organism>
<evidence type="ECO:0000256" key="1">
    <source>
        <dbReference type="ARBA" id="ARBA00004418"/>
    </source>
</evidence>
<dbReference type="InterPro" id="IPR006059">
    <property type="entry name" value="SBP"/>
</dbReference>
<dbReference type="PANTHER" id="PTHR43649:SF34">
    <property type="entry name" value="ABC TRANSPORTER PERIPLASMIC-BINDING PROTEIN YCJN-RELATED"/>
    <property type="match status" value="1"/>
</dbReference>
<dbReference type="SUPFAM" id="SSF53850">
    <property type="entry name" value="Periplasmic binding protein-like II"/>
    <property type="match status" value="1"/>
</dbReference>
<accession>A0AAU8ADT2</accession>
<dbReference type="Pfam" id="PF01547">
    <property type="entry name" value="SBP_bac_1"/>
    <property type="match status" value="1"/>
</dbReference>
<feature type="signal peptide" evidence="5">
    <location>
        <begin position="1"/>
        <end position="22"/>
    </location>
</feature>
<comment type="subcellular location">
    <subcellularLocation>
        <location evidence="1">Periplasm</location>
    </subcellularLocation>
</comment>
<proteinExistence type="inferred from homology"/>
<dbReference type="InterPro" id="IPR050490">
    <property type="entry name" value="Bact_solute-bd_prot1"/>
</dbReference>
<keyword evidence="3" id="KW-0813">Transport</keyword>
<evidence type="ECO:0000313" key="6">
    <source>
        <dbReference type="EMBL" id="XCC92619.1"/>
    </source>
</evidence>
<dbReference type="AlphaFoldDB" id="A0AAU8ADT2"/>
<feature type="chain" id="PRO_5043336125" evidence="5">
    <location>
        <begin position="23"/>
        <end position="409"/>
    </location>
</feature>
<evidence type="ECO:0000256" key="5">
    <source>
        <dbReference type="SAM" id="SignalP"/>
    </source>
</evidence>
<dbReference type="GO" id="GO:0042597">
    <property type="term" value="C:periplasmic space"/>
    <property type="evidence" value="ECO:0007669"/>
    <property type="project" value="UniProtKB-SubCell"/>
</dbReference>
<sequence>MNTTLKAALLTATALTGTAAWAETELNALFMAQAAYSEDDIRAMTASFEEANPDVKVNLEFVPYEGLHDKTVLSMGSGGGYDVVLFDVIWPAEYAQNGVLVDVTGKITDEMKSGILPGAWTTVDYEGASYGMPWILDTKYLFFNKEMLSKAGIDTPPATWADLTAAAQKIKDAGIVEYPIAWSWAQAEAAVCDYTTLLSAFGGEFIKDGAPAFQSGGGLEALDYMAASMEAGLTNPNSKEFLEEDVRAVFQNGDAAFALNWTYMYNLANASDESSVKGKVGVVAAPGVEGVSEHSAVNGSMGLGITATSQHPDEAWNYIVHMTSQPVQNAYARLSLPIWASSYTDPEVTAGQEELIKAAGEGLAVMYPRPMTAKYQEMSMALQQGIQEALLGMATPQEALEAAAENSGL</sequence>
<gene>
    <name evidence="6" type="ORF">PVT71_08980</name>
</gene>